<protein>
    <submittedName>
        <fullName evidence="2">Uncharacterized protein</fullName>
    </submittedName>
</protein>
<sequence length="79" mass="9228">MDKSKKEVRILGKLIGYCSKEEFDIELIQYIYFEPLESVNLKSGYCLSYYPIDGQIDIYNNKSECIQSAVIQMTDFLIK</sequence>
<accession>A0A6J5QRA7</accession>
<evidence type="ECO:0000313" key="2">
    <source>
        <dbReference type="EMBL" id="CAB4183275.1"/>
    </source>
</evidence>
<dbReference type="EMBL" id="LR796424">
    <property type="protein sequence ID" value="CAB4144505.1"/>
    <property type="molecule type" value="Genomic_DNA"/>
</dbReference>
<gene>
    <name evidence="2" type="ORF">UFOVP1089_48</name>
    <name evidence="3" type="ORF">UFOVP1443_67</name>
    <name evidence="1" type="ORF">UFOVP459_37</name>
</gene>
<dbReference type="EMBL" id="LR797029">
    <property type="protein sequence ID" value="CAB4183275.1"/>
    <property type="molecule type" value="Genomic_DNA"/>
</dbReference>
<proteinExistence type="predicted"/>
<evidence type="ECO:0000313" key="1">
    <source>
        <dbReference type="EMBL" id="CAB4144505.1"/>
    </source>
</evidence>
<dbReference type="EMBL" id="LR797389">
    <property type="protein sequence ID" value="CAB4213078.1"/>
    <property type="molecule type" value="Genomic_DNA"/>
</dbReference>
<reference evidence="2" key="1">
    <citation type="submission" date="2020-05" db="EMBL/GenBank/DDBJ databases">
        <authorList>
            <person name="Chiriac C."/>
            <person name="Salcher M."/>
            <person name="Ghai R."/>
            <person name="Kavagutti S V."/>
        </authorList>
    </citation>
    <scope>NUCLEOTIDE SEQUENCE</scope>
</reference>
<organism evidence="2">
    <name type="scientific">uncultured Caudovirales phage</name>
    <dbReference type="NCBI Taxonomy" id="2100421"/>
    <lineage>
        <taxon>Viruses</taxon>
        <taxon>Duplodnaviria</taxon>
        <taxon>Heunggongvirae</taxon>
        <taxon>Uroviricota</taxon>
        <taxon>Caudoviricetes</taxon>
        <taxon>Peduoviridae</taxon>
        <taxon>Maltschvirus</taxon>
        <taxon>Maltschvirus maltsch</taxon>
    </lineage>
</organism>
<name>A0A6J5QRA7_9CAUD</name>
<evidence type="ECO:0000313" key="3">
    <source>
        <dbReference type="EMBL" id="CAB4213078.1"/>
    </source>
</evidence>